<dbReference type="Gene3D" id="1.20.1250.20">
    <property type="entry name" value="MFS general substrate transporter like domains"/>
    <property type="match status" value="2"/>
</dbReference>
<reference evidence="9 10" key="1">
    <citation type="journal article" date="2024" name="Commun. Biol.">
        <title>Comparative genomic analysis of thermophilic fungi reveals convergent evolutionary adaptations and gene losses.</title>
        <authorList>
            <person name="Steindorff A.S."/>
            <person name="Aguilar-Pontes M.V."/>
            <person name="Robinson A.J."/>
            <person name="Andreopoulos B."/>
            <person name="LaButti K."/>
            <person name="Kuo A."/>
            <person name="Mondo S."/>
            <person name="Riley R."/>
            <person name="Otillar R."/>
            <person name="Haridas S."/>
            <person name="Lipzen A."/>
            <person name="Grimwood J."/>
            <person name="Schmutz J."/>
            <person name="Clum A."/>
            <person name="Reid I.D."/>
            <person name="Moisan M.C."/>
            <person name="Butler G."/>
            <person name="Nguyen T.T.M."/>
            <person name="Dewar K."/>
            <person name="Conant G."/>
            <person name="Drula E."/>
            <person name="Henrissat B."/>
            <person name="Hansel C."/>
            <person name="Singer S."/>
            <person name="Hutchinson M.I."/>
            <person name="de Vries R.P."/>
            <person name="Natvig D.O."/>
            <person name="Powell A.J."/>
            <person name="Tsang A."/>
            <person name="Grigoriev I.V."/>
        </authorList>
    </citation>
    <scope>NUCLEOTIDE SEQUENCE [LARGE SCALE GENOMIC DNA]</scope>
    <source>
        <strain evidence="9 10">CBS 494.80</strain>
    </source>
</reference>
<feature type="transmembrane region" description="Helical" evidence="7">
    <location>
        <begin position="190"/>
        <end position="209"/>
    </location>
</feature>
<gene>
    <name evidence="9" type="ORF">VTL71DRAFT_6762</name>
</gene>
<feature type="transmembrane region" description="Helical" evidence="7">
    <location>
        <begin position="99"/>
        <end position="117"/>
    </location>
</feature>
<proteinExistence type="predicted"/>
<evidence type="ECO:0000256" key="2">
    <source>
        <dbReference type="ARBA" id="ARBA00022448"/>
    </source>
</evidence>
<dbReference type="EMBL" id="JAZHXI010000017">
    <property type="protein sequence ID" value="KAL2062496.1"/>
    <property type="molecule type" value="Genomic_DNA"/>
</dbReference>
<dbReference type="InterPro" id="IPR036259">
    <property type="entry name" value="MFS_trans_sf"/>
</dbReference>
<feature type="transmembrane region" description="Helical" evidence="7">
    <location>
        <begin position="158"/>
        <end position="178"/>
    </location>
</feature>
<evidence type="ECO:0000259" key="8">
    <source>
        <dbReference type="PROSITE" id="PS50850"/>
    </source>
</evidence>
<comment type="subcellular location">
    <subcellularLocation>
        <location evidence="1">Membrane</location>
        <topology evidence="1">Multi-pass membrane protein</topology>
    </subcellularLocation>
</comment>
<feature type="compositionally biased region" description="Basic and acidic residues" evidence="6">
    <location>
        <begin position="1"/>
        <end position="10"/>
    </location>
</feature>
<feature type="transmembrane region" description="Helical" evidence="7">
    <location>
        <begin position="358"/>
        <end position="375"/>
    </location>
</feature>
<dbReference type="SUPFAM" id="SSF103473">
    <property type="entry name" value="MFS general substrate transporter"/>
    <property type="match status" value="1"/>
</dbReference>
<evidence type="ECO:0000256" key="5">
    <source>
        <dbReference type="ARBA" id="ARBA00023136"/>
    </source>
</evidence>
<evidence type="ECO:0000313" key="10">
    <source>
        <dbReference type="Proteomes" id="UP001595075"/>
    </source>
</evidence>
<sequence length="537" mass="59198">MASSDPEKHSSSPSQPPSPDTISSALSSSHLDSNYEVYKTGKDIQADPAEIKRVLRKVDFRIIPILFVTYMLQYLDKNSINFASVYGLKKGTNLQGQDYSWLGSIFYFGYLFAQFPAGYFLQRLRIGKVLSLTTIAWGIILITTPACTSFAGIATNRFLLGFLEAAINPGFVLIMSMWYTSAEQPLRLEIYYCTNGIATMFGGLIGYAVGHIKTGLPQWMYVFLIFGSISIAWGIVSLIFLPDNISTAKFLTPIERSIAVTRVAANRQGVKNSNFSTYQAIQTVKDPKTWILFVMAVGAQVPNSALTSFASIIVQSFGFDVLGTQYLQIPGGAVQFLALITGGWVCTKWPANIRCPTMIFANSVCILGAGLLVGLPSDNKWGRLVALWLCYFQGLGFSLSLTMVSSNVAGYTKKQLTGAVLFTGYCVGNIIGPQTFIDAEKRKFCSDSFLSSLAPENLFVDFISAGYHSAYIAMLVGYSVKLAAVIVLYIYMWRSNKARDAEQAARGELSEEEEREAIERGMLDMTEIDNKGFRYTL</sequence>
<feature type="transmembrane region" description="Helical" evidence="7">
    <location>
        <begin position="416"/>
        <end position="437"/>
    </location>
</feature>
<keyword evidence="5 7" id="KW-0472">Membrane</keyword>
<feature type="transmembrane region" description="Helical" evidence="7">
    <location>
        <begin position="221"/>
        <end position="241"/>
    </location>
</feature>
<keyword evidence="10" id="KW-1185">Reference proteome</keyword>
<evidence type="ECO:0000313" key="9">
    <source>
        <dbReference type="EMBL" id="KAL2062496.1"/>
    </source>
</evidence>
<dbReference type="Proteomes" id="UP001595075">
    <property type="component" value="Unassembled WGS sequence"/>
</dbReference>
<dbReference type="Pfam" id="PF07690">
    <property type="entry name" value="MFS_1"/>
    <property type="match status" value="1"/>
</dbReference>
<dbReference type="PROSITE" id="PS50850">
    <property type="entry name" value="MFS"/>
    <property type="match status" value="1"/>
</dbReference>
<feature type="domain" description="Major facilitator superfamily (MFS) profile" evidence="8">
    <location>
        <begin position="62"/>
        <end position="496"/>
    </location>
</feature>
<feature type="transmembrane region" description="Helical" evidence="7">
    <location>
        <begin position="129"/>
        <end position="152"/>
    </location>
</feature>
<evidence type="ECO:0000256" key="6">
    <source>
        <dbReference type="SAM" id="MobiDB-lite"/>
    </source>
</evidence>
<feature type="transmembrane region" description="Helical" evidence="7">
    <location>
        <begin position="381"/>
        <end position="404"/>
    </location>
</feature>
<accession>A0ABR4BZ27</accession>
<keyword evidence="4 7" id="KW-1133">Transmembrane helix</keyword>
<evidence type="ECO:0000256" key="7">
    <source>
        <dbReference type="SAM" id="Phobius"/>
    </source>
</evidence>
<protein>
    <recommendedName>
        <fullName evidence="8">Major facilitator superfamily (MFS) profile domain-containing protein</fullName>
    </recommendedName>
</protein>
<evidence type="ECO:0000256" key="1">
    <source>
        <dbReference type="ARBA" id="ARBA00004141"/>
    </source>
</evidence>
<evidence type="ECO:0000256" key="3">
    <source>
        <dbReference type="ARBA" id="ARBA00022692"/>
    </source>
</evidence>
<organism evidence="9 10">
    <name type="scientific">Oculimacula yallundae</name>
    <dbReference type="NCBI Taxonomy" id="86028"/>
    <lineage>
        <taxon>Eukaryota</taxon>
        <taxon>Fungi</taxon>
        <taxon>Dikarya</taxon>
        <taxon>Ascomycota</taxon>
        <taxon>Pezizomycotina</taxon>
        <taxon>Leotiomycetes</taxon>
        <taxon>Helotiales</taxon>
        <taxon>Ploettnerulaceae</taxon>
        <taxon>Oculimacula</taxon>
    </lineage>
</organism>
<dbReference type="InterPro" id="IPR020846">
    <property type="entry name" value="MFS_dom"/>
</dbReference>
<dbReference type="PANTHER" id="PTHR43791">
    <property type="entry name" value="PERMEASE-RELATED"/>
    <property type="match status" value="1"/>
</dbReference>
<comment type="caution">
    <text evidence="9">The sequence shown here is derived from an EMBL/GenBank/DDBJ whole genome shotgun (WGS) entry which is preliminary data.</text>
</comment>
<evidence type="ECO:0000256" key="4">
    <source>
        <dbReference type="ARBA" id="ARBA00022989"/>
    </source>
</evidence>
<dbReference type="InterPro" id="IPR011701">
    <property type="entry name" value="MFS"/>
</dbReference>
<keyword evidence="2" id="KW-0813">Transport</keyword>
<keyword evidence="3 7" id="KW-0812">Transmembrane</keyword>
<name>A0ABR4BZ27_9HELO</name>
<feature type="region of interest" description="Disordered" evidence="6">
    <location>
        <begin position="1"/>
        <end position="27"/>
    </location>
</feature>
<feature type="transmembrane region" description="Helical" evidence="7">
    <location>
        <begin position="326"/>
        <end position="346"/>
    </location>
</feature>
<dbReference type="PANTHER" id="PTHR43791:SF70">
    <property type="entry name" value="MAJOR FACILITATOR SUPERFAMILY (MFS) PROFILE DOMAIN-CONTAINING PROTEIN"/>
    <property type="match status" value="1"/>
</dbReference>
<feature type="transmembrane region" description="Helical" evidence="7">
    <location>
        <begin position="470"/>
        <end position="491"/>
    </location>
</feature>